<keyword evidence="1" id="KW-1133">Transmembrane helix</keyword>
<evidence type="ECO:0000259" key="4">
    <source>
        <dbReference type="PROSITE" id="PS50883"/>
    </source>
</evidence>
<dbReference type="InterPro" id="IPR001633">
    <property type="entry name" value="EAL_dom"/>
</dbReference>
<dbReference type="NCBIfam" id="TIGR00254">
    <property type="entry name" value="GGDEF"/>
    <property type="match status" value="1"/>
</dbReference>
<dbReference type="InterPro" id="IPR043128">
    <property type="entry name" value="Rev_trsase/Diguanyl_cyclase"/>
</dbReference>
<dbReference type="PROSITE" id="PS50887">
    <property type="entry name" value="GGDEF"/>
    <property type="match status" value="1"/>
</dbReference>
<dbReference type="SUPFAM" id="SSF141868">
    <property type="entry name" value="EAL domain-like"/>
    <property type="match status" value="1"/>
</dbReference>
<gene>
    <name evidence="6" type="ORF">BJ122_104138</name>
</gene>
<dbReference type="Pfam" id="PF13426">
    <property type="entry name" value="PAS_9"/>
    <property type="match status" value="1"/>
</dbReference>
<dbReference type="CDD" id="cd01948">
    <property type="entry name" value="EAL"/>
    <property type="match status" value="1"/>
</dbReference>
<keyword evidence="7" id="KW-1185">Reference proteome</keyword>
<dbReference type="SMART" id="SM00267">
    <property type="entry name" value="GGDEF"/>
    <property type="match status" value="1"/>
</dbReference>
<dbReference type="Gene3D" id="3.20.20.450">
    <property type="entry name" value="EAL domain"/>
    <property type="match status" value="1"/>
</dbReference>
<feature type="domain" description="PAS" evidence="2">
    <location>
        <begin position="237"/>
        <end position="283"/>
    </location>
</feature>
<dbReference type="PROSITE" id="PS50113">
    <property type="entry name" value="PAC"/>
    <property type="match status" value="1"/>
</dbReference>
<dbReference type="Pfam" id="PF00563">
    <property type="entry name" value="EAL"/>
    <property type="match status" value="1"/>
</dbReference>
<feature type="transmembrane region" description="Helical" evidence="1">
    <location>
        <begin position="126"/>
        <end position="145"/>
    </location>
</feature>
<keyword evidence="1" id="KW-0472">Membrane</keyword>
<dbReference type="OrthoDB" id="9814202at2"/>
<dbReference type="Gene3D" id="3.30.450.20">
    <property type="entry name" value="PAS domain"/>
    <property type="match status" value="2"/>
</dbReference>
<evidence type="ECO:0000313" key="7">
    <source>
        <dbReference type="Proteomes" id="UP000248148"/>
    </source>
</evidence>
<dbReference type="InterPro" id="IPR035965">
    <property type="entry name" value="PAS-like_dom_sf"/>
</dbReference>
<comment type="caution">
    <text evidence="6">The sequence shown here is derived from an EMBL/GenBank/DDBJ whole genome shotgun (WGS) entry which is preliminary data.</text>
</comment>
<protein>
    <submittedName>
        <fullName evidence="6">PAS domain S-box-containing protein/diguanylate cyclase (GGDEF)-like protein</fullName>
    </submittedName>
</protein>
<feature type="domain" description="GGDEF" evidence="5">
    <location>
        <begin position="544"/>
        <end position="684"/>
    </location>
</feature>
<evidence type="ECO:0000259" key="2">
    <source>
        <dbReference type="PROSITE" id="PS50112"/>
    </source>
</evidence>
<feature type="domain" description="EAL" evidence="4">
    <location>
        <begin position="693"/>
        <end position="943"/>
    </location>
</feature>
<dbReference type="RefSeq" id="WP_110780106.1">
    <property type="nucleotide sequence ID" value="NZ_QJTI01000004.1"/>
</dbReference>
<dbReference type="PROSITE" id="PS50112">
    <property type="entry name" value="PAS"/>
    <property type="match status" value="1"/>
</dbReference>
<dbReference type="InterPro" id="IPR000700">
    <property type="entry name" value="PAS-assoc_C"/>
</dbReference>
<dbReference type="InterPro" id="IPR035919">
    <property type="entry name" value="EAL_sf"/>
</dbReference>
<dbReference type="InterPro" id="IPR000160">
    <property type="entry name" value="GGDEF_dom"/>
</dbReference>
<accession>A0A318TM72</accession>
<name>A0A318TM72_9BRAD</name>
<dbReference type="SUPFAM" id="SSF55073">
    <property type="entry name" value="Nucleotide cyclase"/>
    <property type="match status" value="1"/>
</dbReference>
<dbReference type="PANTHER" id="PTHR44757">
    <property type="entry name" value="DIGUANYLATE CYCLASE DGCP"/>
    <property type="match status" value="1"/>
</dbReference>
<feature type="transmembrane region" description="Helical" evidence="1">
    <location>
        <begin position="44"/>
        <end position="63"/>
    </location>
</feature>
<dbReference type="Pfam" id="PF12860">
    <property type="entry name" value="PAS_7"/>
    <property type="match status" value="1"/>
</dbReference>
<reference evidence="6 7" key="1">
    <citation type="submission" date="2018-06" db="EMBL/GenBank/DDBJ databases">
        <title>Genomic Encyclopedia of Archaeal and Bacterial Type Strains, Phase II (KMG-II): from individual species to whole genera.</title>
        <authorList>
            <person name="Goeker M."/>
        </authorList>
    </citation>
    <scope>NUCLEOTIDE SEQUENCE [LARGE SCALE GENOMIC DNA]</scope>
    <source>
        <strain evidence="6 7">JCM 11668</strain>
    </source>
</reference>
<dbReference type="Gene3D" id="3.30.70.270">
    <property type="match status" value="1"/>
</dbReference>
<sequence>MPGAFLELDFMTLLIVLTMARVLQSAGMLFVWRLHQHYQPARDWAIGSALLALGTLGVATRSLMTNEVATAVTWACAIAALFGTLTFNSGILRASAIQHPIWYGRLTATVVCLLFGWFSYVDPSTVNRIAVLVTTLMLFDCYTAIRLLQNKRGALTGLLRLIAVILTIDAFSLPLRILGIHVASPLAPNVTLGTHVDSVFAFIAIAVVLMITLALKALTSQVDLTERKLLQAKLQRSEGYVRAILNSANDVAIIAAEKDMLITVFNPGAERMLGYKAEEVVGKLTPTVFADQEEAIARAAELSAELGRRIKGRGIIIDPELLGQNRRWTWVRKDGSRLPVSMTVSAMRGEKNEIIGYLGVAHDISKQLAYETALQNEIAKSEAVSHTLETALSNMRQGLAMFNREQRVIVLNDNFMAPFGLSKADAPPGTTFREIVQMRIAKGVFSIDGPDAYLRSRIEVAESMQSADRDDVVELNNGRFIRSISRLFGNGDVVITSEDITEIKRNQARISYLAQHDALTGLSNRAHFNEQIEQASAALTGSLRPFTVLMIDLDRFKAINDTLGHAAGDQLLKEVAERIEASTRPADLVARLGGDEFAIIQTGEVGAPSADEQRRAARALAERILALVAEPIDLFGKTVQVGASIGIALAPNDGDDPDELLRKADYALYAAKQAGRCGYRLFGPEMIASISKRDSLEAALRAALSHDELILHYQPIVDIRSGVVVCVEALVRWKHPTQGLLLPHQFLPVAEETGLIVPLGGWVIRRACRDASRWPDGLPVAVNLSAAQLTSPELISTITSALEASGLSADRLEIEVTESALLADRDAALAALHNIRDLGASVSLDDFGTGYSSLTHLKAFKFSRIKIDRAFIEDLTREADSMAIVSALAGLARGLNMISIAEGVETDSQLAVLRAAGVAFGQGDLFGRPCPTAELRLTRQMAAVRSA</sequence>
<organism evidence="6 7">
    <name type="scientific">Rhodopseudomonas faecalis</name>
    <dbReference type="NCBI Taxonomy" id="99655"/>
    <lineage>
        <taxon>Bacteria</taxon>
        <taxon>Pseudomonadati</taxon>
        <taxon>Pseudomonadota</taxon>
        <taxon>Alphaproteobacteria</taxon>
        <taxon>Hyphomicrobiales</taxon>
        <taxon>Nitrobacteraceae</taxon>
        <taxon>Rhodopseudomonas</taxon>
    </lineage>
</organism>
<evidence type="ECO:0000259" key="3">
    <source>
        <dbReference type="PROSITE" id="PS50113"/>
    </source>
</evidence>
<dbReference type="PROSITE" id="PS50883">
    <property type="entry name" value="EAL"/>
    <property type="match status" value="1"/>
</dbReference>
<feature type="transmembrane region" description="Helical" evidence="1">
    <location>
        <begin position="157"/>
        <end position="179"/>
    </location>
</feature>
<evidence type="ECO:0000313" key="6">
    <source>
        <dbReference type="EMBL" id="PYF04158.1"/>
    </source>
</evidence>
<proteinExistence type="predicted"/>
<dbReference type="Proteomes" id="UP000248148">
    <property type="component" value="Unassembled WGS sequence"/>
</dbReference>
<feature type="transmembrane region" description="Helical" evidence="1">
    <location>
        <begin position="12"/>
        <end position="32"/>
    </location>
</feature>
<feature type="transmembrane region" description="Helical" evidence="1">
    <location>
        <begin position="69"/>
        <end position="90"/>
    </location>
</feature>
<dbReference type="PANTHER" id="PTHR44757:SF2">
    <property type="entry name" value="BIOFILM ARCHITECTURE MAINTENANCE PROTEIN MBAA"/>
    <property type="match status" value="1"/>
</dbReference>
<dbReference type="FunFam" id="3.30.70.270:FF:000001">
    <property type="entry name" value="Diguanylate cyclase domain protein"/>
    <property type="match status" value="1"/>
</dbReference>
<dbReference type="SMART" id="SM00052">
    <property type="entry name" value="EAL"/>
    <property type="match status" value="1"/>
</dbReference>
<dbReference type="Pfam" id="PF00990">
    <property type="entry name" value="GGDEF"/>
    <property type="match status" value="1"/>
</dbReference>
<dbReference type="EMBL" id="QJTI01000004">
    <property type="protein sequence ID" value="PYF04158.1"/>
    <property type="molecule type" value="Genomic_DNA"/>
</dbReference>
<evidence type="ECO:0000259" key="5">
    <source>
        <dbReference type="PROSITE" id="PS50887"/>
    </source>
</evidence>
<dbReference type="NCBIfam" id="TIGR00229">
    <property type="entry name" value="sensory_box"/>
    <property type="match status" value="1"/>
</dbReference>
<feature type="domain" description="PAC" evidence="3">
    <location>
        <begin position="324"/>
        <end position="376"/>
    </location>
</feature>
<dbReference type="InterPro" id="IPR029787">
    <property type="entry name" value="Nucleotide_cyclase"/>
</dbReference>
<feature type="transmembrane region" description="Helical" evidence="1">
    <location>
        <begin position="102"/>
        <end position="120"/>
    </location>
</feature>
<dbReference type="SUPFAM" id="SSF55785">
    <property type="entry name" value="PYP-like sensor domain (PAS domain)"/>
    <property type="match status" value="1"/>
</dbReference>
<dbReference type="GO" id="GO:0003824">
    <property type="term" value="F:catalytic activity"/>
    <property type="evidence" value="ECO:0007669"/>
    <property type="project" value="UniProtKB-ARBA"/>
</dbReference>
<dbReference type="InterPro" id="IPR000014">
    <property type="entry name" value="PAS"/>
</dbReference>
<keyword evidence="1" id="KW-0812">Transmembrane</keyword>
<dbReference type="InterPro" id="IPR052155">
    <property type="entry name" value="Biofilm_reg_signaling"/>
</dbReference>
<dbReference type="SMART" id="SM00091">
    <property type="entry name" value="PAS"/>
    <property type="match status" value="2"/>
</dbReference>
<feature type="transmembrane region" description="Helical" evidence="1">
    <location>
        <begin position="199"/>
        <end position="218"/>
    </location>
</feature>
<dbReference type="SMART" id="SM00086">
    <property type="entry name" value="PAC"/>
    <property type="match status" value="1"/>
</dbReference>
<dbReference type="AlphaFoldDB" id="A0A318TM72"/>
<dbReference type="InterPro" id="IPR001610">
    <property type="entry name" value="PAC"/>
</dbReference>
<dbReference type="CDD" id="cd00130">
    <property type="entry name" value="PAS"/>
    <property type="match status" value="1"/>
</dbReference>
<evidence type="ECO:0000256" key="1">
    <source>
        <dbReference type="SAM" id="Phobius"/>
    </source>
</evidence>
<dbReference type="CDD" id="cd01949">
    <property type="entry name" value="GGDEF"/>
    <property type="match status" value="1"/>
</dbReference>